<feature type="site" description="Deprotonates C-terminal active site Cys" evidence="8">
    <location>
        <position position="27"/>
    </location>
</feature>
<dbReference type="EMBL" id="CP006696">
    <property type="protein sequence ID" value="AIC09166.1"/>
    <property type="molecule type" value="Genomic_DNA"/>
</dbReference>
<evidence type="ECO:0000256" key="8">
    <source>
        <dbReference type="PIRSR" id="PIRSR000077-1"/>
    </source>
</evidence>
<accession>A0A060H735</accession>
<keyword evidence="3" id="KW-0249">Electron transport</keyword>
<dbReference type="InterPro" id="IPR036249">
    <property type="entry name" value="Thioredoxin-like_sf"/>
</dbReference>
<dbReference type="PIRSF" id="PIRSF000077">
    <property type="entry name" value="Thioredoxin"/>
    <property type="match status" value="1"/>
</dbReference>
<evidence type="ECO:0000256" key="1">
    <source>
        <dbReference type="ARBA" id="ARBA00008987"/>
    </source>
</evidence>
<dbReference type="GO" id="GO:0015035">
    <property type="term" value="F:protein-disulfide reductase activity"/>
    <property type="evidence" value="ECO:0007669"/>
    <property type="project" value="UniProtKB-UniRule"/>
</dbReference>
<dbReference type="SUPFAM" id="SSF52833">
    <property type="entry name" value="Thioredoxin-like"/>
    <property type="match status" value="1"/>
</dbReference>
<proteinExistence type="inferred from homology"/>
<keyword evidence="5 9" id="KW-0676">Redox-active center</keyword>
<dbReference type="Proteomes" id="UP000027215">
    <property type="component" value="Chromosome"/>
</dbReference>
<dbReference type="InterPro" id="IPR013766">
    <property type="entry name" value="Thioredoxin_domain"/>
</dbReference>
<evidence type="ECO:0000256" key="4">
    <source>
        <dbReference type="ARBA" id="ARBA00023157"/>
    </source>
</evidence>
<dbReference type="KEGG" id="xfs:D934_00470"/>
<reference evidence="11 12" key="1">
    <citation type="submission" date="2013-08" db="EMBL/GenBank/DDBJ databases">
        <authorList>
            <person name="Stouthamer R."/>
            <person name="Nunney L."/>
        </authorList>
    </citation>
    <scope>NUCLEOTIDE SEQUENCE [LARGE SCALE GENOMIC DNA]</scope>
    <source>
        <strain evidence="12">ann-1</strain>
    </source>
</reference>
<dbReference type="Gene3D" id="3.40.30.10">
    <property type="entry name" value="Glutaredoxin"/>
    <property type="match status" value="1"/>
</dbReference>
<dbReference type="PROSITE" id="PS00194">
    <property type="entry name" value="THIOREDOXIN_1"/>
    <property type="match status" value="1"/>
</dbReference>
<feature type="disulfide bond" description="Redox-active" evidence="9">
    <location>
        <begin position="33"/>
        <end position="36"/>
    </location>
</feature>
<dbReference type="Pfam" id="PF00085">
    <property type="entry name" value="Thioredoxin"/>
    <property type="match status" value="1"/>
</dbReference>
<dbReference type="CDD" id="cd02947">
    <property type="entry name" value="TRX_family"/>
    <property type="match status" value="1"/>
</dbReference>
<feature type="domain" description="Thioredoxin" evidence="10">
    <location>
        <begin position="1"/>
        <end position="109"/>
    </location>
</feature>
<dbReference type="PROSITE" id="PS51352">
    <property type="entry name" value="THIOREDOXIN_2"/>
    <property type="match status" value="1"/>
</dbReference>
<dbReference type="InterPro" id="IPR005746">
    <property type="entry name" value="Thioredoxin"/>
</dbReference>
<comment type="similarity">
    <text evidence="1 7">Belongs to the thioredoxin family.</text>
</comment>
<sequence length="113" mass="12556">MSDYVLHVSDANFDAMVLLSDQPVLVDFWAKWCGPCKIISTLLDDLAQSYEGRLKIAKVDIDENRALAIKYHVCSIPMLLLFKDGQVQITQIGAVGKGRLTQMIDKVLANTDS</sequence>
<organism evidence="11 12">
    <name type="scientific">Xylella fastidiosa subsp. sandyi Ann-1</name>
    <dbReference type="NCBI Taxonomy" id="155920"/>
    <lineage>
        <taxon>Bacteria</taxon>
        <taxon>Pseudomonadati</taxon>
        <taxon>Pseudomonadota</taxon>
        <taxon>Gammaproteobacteria</taxon>
        <taxon>Lysobacterales</taxon>
        <taxon>Lysobacteraceae</taxon>
        <taxon>Xylella</taxon>
    </lineage>
</organism>
<feature type="active site" description="Nucleophile" evidence="8">
    <location>
        <position position="36"/>
    </location>
</feature>
<evidence type="ECO:0000256" key="3">
    <source>
        <dbReference type="ARBA" id="ARBA00022982"/>
    </source>
</evidence>
<evidence type="ECO:0000259" key="10">
    <source>
        <dbReference type="PROSITE" id="PS51352"/>
    </source>
</evidence>
<keyword evidence="4 9" id="KW-1015">Disulfide bond</keyword>
<evidence type="ECO:0000256" key="6">
    <source>
        <dbReference type="NCBIfam" id="TIGR01068"/>
    </source>
</evidence>
<dbReference type="GO" id="GO:0005829">
    <property type="term" value="C:cytosol"/>
    <property type="evidence" value="ECO:0007669"/>
    <property type="project" value="TreeGrafter"/>
</dbReference>
<evidence type="ECO:0000256" key="9">
    <source>
        <dbReference type="PIRSR" id="PIRSR000077-4"/>
    </source>
</evidence>
<protein>
    <recommendedName>
        <fullName evidence="6 7">Thioredoxin</fullName>
    </recommendedName>
</protein>
<dbReference type="PATRIC" id="fig|155920.8.peg.119"/>
<dbReference type="InterPro" id="IPR017937">
    <property type="entry name" value="Thioredoxin_CS"/>
</dbReference>
<dbReference type="PANTHER" id="PTHR45663:SF11">
    <property type="entry name" value="GEO12009P1"/>
    <property type="match status" value="1"/>
</dbReference>
<feature type="site" description="Contributes to redox potential value" evidence="8">
    <location>
        <position position="35"/>
    </location>
</feature>
<dbReference type="GO" id="GO:0045454">
    <property type="term" value="P:cell redox homeostasis"/>
    <property type="evidence" value="ECO:0007669"/>
    <property type="project" value="TreeGrafter"/>
</dbReference>
<name>A0A060H735_XYLFS</name>
<dbReference type="AlphaFoldDB" id="A0A060H735"/>
<feature type="active site" description="Nucleophile" evidence="8">
    <location>
        <position position="33"/>
    </location>
</feature>
<dbReference type="NCBIfam" id="TIGR01068">
    <property type="entry name" value="thioredoxin"/>
    <property type="match status" value="1"/>
</dbReference>
<gene>
    <name evidence="11" type="ORF">D934_00470</name>
</gene>
<feature type="site" description="Contributes to redox potential value" evidence="8">
    <location>
        <position position="34"/>
    </location>
</feature>
<evidence type="ECO:0000256" key="7">
    <source>
        <dbReference type="PIRNR" id="PIRNR000077"/>
    </source>
</evidence>
<dbReference type="HOGENOM" id="CLU_090389_10_2_6"/>
<dbReference type="FunFam" id="3.40.30.10:FF:000001">
    <property type="entry name" value="Thioredoxin"/>
    <property type="match status" value="1"/>
</dbReference>
<evidence type="ECO:0000313" key="11">
    <source>
        <dbReference type="EMBL" id="AIC09166.1"/>
    </source>
</evidence>
<evidence type="ECO:0000256" key="5">
    <source>
        <dbReference type="ARBA" id="ARBA00023284"/>
    </source>
</evidence>
<evidence type="ECO:0000256" key="2">
    <source>
        <dbReference type="ARBA" id="ARBA00022448"/>
    </source>
</evidence>
<keyword evidence="2" id="KW-0813">Transport</keyword>
<evidence type="ECO:0000313" key="12">
    <source>
        <dbReference type="Proteomes" id="UP000027215"/>
    </source>
</evidence>
<dbReference type="PANTHER" id="PTHR45663">
    <property type="entry name" value="GEO12009P1"/>
    <property type="match status" value="1"/>
</dbReference>
<dbReference type="RefSeq" id="WP_020852709.1">
    <property type="nucleotide sequence ID" value="NZ_CP006696.1"/>
</dbReference>
<dbReference type="PRINTS" id="PR00421">
    <property type="entry name" value="THIOREDOXIN"/>
</dbReference>